<evidence type="ECO:0008006" key="3">
    <source>
        <dbReference type="Google" id="ProtNLM"/>
    </source>
</evidence>
<dbReference type="EMBL" id="BGPR01029375">
    <property type="protein sequence ID" value="GBO01114.1"/>
    <property type="molecule type" value="Genomic_DNA"/>
</dbReference>
<comment type="caution">
    <text evidence="1">The sequence shown here is derived from an EMBL/GenBank/DDBJ whole genome shotgun (WGS) entry which is preliminary data.</text>
</comment>
<sequence length="68" mass="7754">MTVSGPHSMMLALQVPPQVSYHLRCPADQHIEAWMKSITNHRLLANEIIDILNFITSQEDLVKSEQPE</sequence>
<organism evidence="1 2">
    <name type="scientific">Araneus ventricosus</name>
    <name type="common">Orbweaver spider</name>
    <name type="synonym">Epeira ventricosa</name>
    <dbReference type="NCBI Taxonomy" id="182803"/>
    <lineage>
        <taxon>Eukaryota</taxon>
        <taxon>Metazoa</taxon>
        <taxon>Ecdysozoa</taxon>
        <taxon>Arthropoda</taxon>
        <taxon>Chelicerata</taxon>
        <taxon>Arachnida</taxon>
        <taxon>Araneae</taxon>
        <taxon>Araneomorphae</taxon>
        <taxon>Entelegynae</taxon>
        <taxon>Araneoidea</taxon>
        <taxon>Araneidae</taxon>
        <taxon>Araneus</taxon>
    </lineage>
</organism>
<evidence type="ECO:0000313" key="1">
    <source>
        <dbReference type="EMBL" id="GBO01114.1"/>
    </source>
</evidence>
<dbReference type="AlphaFoldDB" id="A0A4Y2TN06"/>
<protein>
    <recommendedName>
        <fullName evidence="3">PH domain-containing protein</fullName>
    </recommendedName>
</protein>
<proteinExistence type="predicted"/>
<reference evidence="1 2" key="1">
    <citation type="journal article" date="2019" name="Sci. Rep.">
        <title>Orb-weaving spider Araneus ventricosus genome elucidates the spidroin gene catalogue.</title>
        <authorList>
            <person name="Kono N."/>
            <person name="Nakamura H."/>
            <person name="Ohtoshi R."/>
            <person name="Moran D.A.P."/>
            <person name="Shinohara A."/>
            <person name="Yoshida Y."/>
            <person name="Fujiwara M."/>
            <person name="Mori M."/>
            <person name="Tomita M."/>
            <person name="Arakawa K."/>
        </authorList>
    </citation>
    <scope>NUCLEOTIDE SEQUENCE [LARGE SCALE GENOMIC DNA]</scope>
</reference>
<dbReference type="OrthoDB" id="6473612at2759"/>
<dbReference type="Proteomes" id="UP000499080">
    <property type="component" value="Unassembled WGS sequence"/>
</dbReference>
<evidence type="ECO:0000313" key="2">
    <source>
        <dbReference type="Proteomes" id="UP000499080"/>
    </source>
</evidence>
<name>A0A4Y2TN06_ARAVE</name>
<keyword evidence="2" id="KW-1185">Reference proteome</keyword>
<accession>A0A4Y2TN06</accession>
<gene>
    <name evidence="1" type="ORF">AVEN_160578_1</name>
</gene>